<sequence length="43" mass="4776">MRTLVAEPLGAAAHLQYRWHDRVRMPDLLTIAGVAGGWTFSLP</sequence>
<evidence type="ECO:0000313" key="1">
    <source>
        <dbReference type="EMBL" id="MFD1532704.1"/>
    </source>
</evidence>
<gene>
    <name evidence="1" type="ORF">ACFSCY_25100</name>
</gene>
<dbReference type="RefSeq" id="WP_343978345.1">
    <property type="nucleotide sequence ID" value="NZ_BAAAJG010000010.1"/>
</dbReference>
<reference evidence="2" key="1">
    <citation type="journal article" date="2019" name="Int. J. Syst. Evol. Microbiol.">
        <title>The Global Catalogue of Microorganisms (GCM) 10K type strain sequencing project: providing services to taxonomists for standard genome sequencing and annotation.</title>
        <authorList>
            <consortium name="The Broad Institute Genomics Platform"/>
            <consortium name="The Broad Institute Genome Sequencing Center for Infectious Disease"/>
            <person name="Wu L."/>
            <person name="Ma J."/>
        </authorList>
    </citation>
    <scope>NUCLEOTIDE SEQUENCE [LARGE SCALE GENOMIC DNA]</scope>
    <source>
        <strain evidence="2">JCM 12165</strain>
    </source>
</reference>
<dbReference type="EMBL" id="JBHUCP010000019">
    <property type="protein sequence ID" value="MFD1532704.1"/>
    <property type="molecule type" value="Genomic_DNA"/>
</dbReference>
<dbReference type="Proteomes" id="UP001597145">
    <property type="component" value="Unassembled WGS sequence"/>
</dbReference>
<protein>
    <submittedName>
        <fullName evidence="1">Uncharacterized protein</fullName>
    </submittedName>
</protein>
<name>A0ABW4FQ21_9PSEU</name>
<organism evidence="1 2">
    <name type="scientific">Pseudonocardia aurantiaca</name>
    <dbReference type="NCBI Taxonomy" id="75290"/>
    <lineage>
        <taxon>Bacteria</taxon>
        <taxon>Bacillati</taxon>
        <taxon>Actinomycetota</taxon>
        <taxon>Actinomycetes</taxon>
        <taxon>Pseudonocardiales</taxon>
        <taxon>Pseudonocardiaceae</taxon>
        <taxon>Pseudonocardia</taxon>
    </lineage>
</organism>
<evidence type="ECO:0000313" key="2">
    <source>
        <dbReference type="Proteomes" id="UP001597145"/>
    </source>
</evidence>
<accession>A0ABW4FQ21</accession>
<comment type="caution">
    <text evidence="1">The sequence shown here is derived from an EMBL/GenBank/DDBJ whole genome shotgun (WGS) entry which is preliminary data.</text>
</comment>
<proteinExistence type="predicted"/>
<keyword evidence="2" id="KW-1185">Reference proteome</keyword>